<keyword evidence="5" id="KW-1185">Reference proteome</keyword>
<accession>A0A4V6NYJ5</accession>
<name>A0A4V6NYJ5_9PROT</name>
<dbReference type="SUPFAM" id="SSF52172">
    <property type="entry name" value="CheY-like"/>
    <property type="match status" value="1"/>
</dbReference>
<dbReference type="RefSeq" id="WP_132938576.1">
    <property type="nucleotide sequence ID" value="NZ_CP119676.1"/>
</dbReference>
<feature type="region of interest" description="Disordered" evidence="2">
    <location>
        <begin position="162"/>
        <end position="184"/>
    </location>
</feature>
<dbReference type="PANTHER" id="PTHR43228:SF1">
    <property type="entry name" value="TWO-COMPONENT RESPONSE REGULATOR ARR22"/>
    <property type="match status" value="1"/>
</dbReference>
<dbReference type="SMART" id="SM00448">
    <property type="entry name" value="REC"/>
    <property type="match status" value="1"/>
</dbReference>
<evidence type="ECO:0000256" key="2">
    <source>
        <dbReference type="SAM" id="MobiDB-lite"/>
    </source>
</evidence>
<keyword evidence="1" id="KW-0597">Phosphoprotein</keyword>
<feature type="modified residue" description="4-aspartylphosphate" evidence="1">
    <location>
        <position position="60"/>
    </location>
</feature>
<organism evidence="4 5">
    <name type="scientific">Varunaivibrio sulfuroxidans</name>
    <dbReference type="NCBI Taxonomy" id="1773489"/>
    <lineage>
        <taxon>Bacteria</taxon>
        <taxon>Pseudomonadati</taxon>
        <taxon>Pseudomonadota</taxon>
        <taxon>Alphaproteobacteria</taxon>
        <taxon>Rhodospirillales</taxon>
        <taxon>Magnetovibrionaceae</taxon>
        <taxon>Varunaivibrio</taxon>
    </lineage>
</organism>
<sequence>MATEYLKRISFLVVDDNDFMRTIVRRILSSLGAETIHEATDGADALKLLKVVTPDIVILDWRMTPLDGIEFTQFIRRGEDSPNPFLPIIMMTGYSAFQHVMDARDAGVNEFLVKPVSAQRLFSRIQAVIERPRNFVRTQIYFGPDRRRRNLPFKGPDRRAEIVGSDFLSGDDEAANTPHPSPPG</sequence>
<dbReference type="PROSITE" id="PS50110">
    <property type="entry name" value="RESPONSE_REGULATORY"/>
    <property type="match status" value="1"/>
</dbReference>
<dbReference type="Pfam" id="PF00072">
    <property type="entry name" value="Response_reg"/>
    <property type="match status" value="1"/>
</dbReference>
<dbReference type="InterPro" id="IPR001789">
    <property type="entry name" value="Sig_transdc_resp-reg_receiver"/>
</dbReference>
<proteinExistence type="predicted"/>
<evidence type="ECO:0000259" key="3">
    <source>
        <dbReference type="PROSITE" id="PS50110"/>
    </source>
</evidence>
<dbReference type="GO" id="GO:0000160">
    <property type="term" value="P:phosphorelay signal transduction system"/>
    <property type="evidence" value="ECO:0007669"/>
    <property type="project" value="InterPro"/>
</dbReference>
<evidence type="ECO:0000313" key="5">
    <source>
        <dbReference type="Proteomes" id="UP000295304"/>
    </source>
</evidence>
<dbReference type="Gene3D" id="3.40.50.2300">
    <property type="match status" value="1"/>
</dbReference>
<dbReference type="EMBL" id="SLZW01000003">
    <property type="protein sequence ID" value="TCS63611.1"/>
    <property type="molecule type" value="Genomic_DNA"/>
</dbReference>
<evidence type="ECO:0000313" key="4">
    <source>
        <dbReference type="EMBL" id="TCS63611.1"/>
    </source>
</evidence>
<dbReference type="InterPro" id="IPR011006">
    <property type="entry name" value="CheY-like_superfamily"/>
</dbReference>
<evidence type="ECO:0000256" key="1">
    <source>
        <dbReference type="PROSITE-ProRule" id="PRU00169"/>
    </source>
</evidence>
<dbReference type="OrthoDB" id="9786548at2"/>
<dbReference type="PANTHER" id="PTHR43228">
    <property type="entry name" value="TWO-COMPONENT RESPONSE REGULATOR"/>
    <property type="match status" value="1"/>
</dbReference>
<gene>
    <name evidence="4" type="ORF">EDD55_103234</name>
</gene>
<dbReference type="AlphaFoldDB" id="A0A4V6NYJ5"/>
<feature type="domain" description="Response regulatory" evidence="3">
    <location>
        <begin position="10"/>
        <end position="129"/>
    </location>
</feature>
<reference evidence="4 5" key="1">
    <citation type="submission" date="2019-03" db="EMBL/GenBank/DDBJ databases">
        <title>Genomic Encyclopedia of Type Strains, Phase IV (KMG-IV): sequencing the most valuable type-strain genomes for metagenomic binning, comparative biology and taxonomic classification.</title>
        <authorList>
            <person name="Goeker M."/>
        </authorList>
    </citation>
    <scope>NUCLEOTIDE SEQUENCE [LARGE SCALE GENOMIC DNA]</scope>
    <source>
        <strain evidence="4 5">DSM 101688</strain>
    </source>
</reference>
<protein>
    <submittedName>
        <fullName evidence="4">Response regulator receiver domain-containing protein</fullName>
    </submittedName>
</protein>
<dbReference type="InterPro" id="IPR052048">
    <property type="entry name" value="ST_Response_Regulator"/>
</dbReference>
<dbReference type="Proteomes" id="UP000295304">
    <property type="component" value="Unassembled WGS sequence"/>
</dbReference>
<comment type="caution">
    <text evidence="4">The sequence shown here is derived from an EMBL/GenBank/DDBJ whole genome shotgun (WGS) entry which is preliminary data.</text>
</comment>